<feature type="compositionally biased region" description="Basic and acidic residues" evidence="3">
    <location>
        <begin position="288"/>
        <end position="298"/>
    </location>
</feature>
<dbReference type="Proteomes" id="UP000626109">
    <property type="component" value="Unassembled WGS sequence"/>
</dbReference>
<dbReference type="InterPro" id="IPR000225">
    <property type="entry name" value="Armadillo"/>
</dbReference>
<feature type="non-terminal residue" evidence="4">
    <location>
        <position position="678"/>
    </location>
</feature>
<feature type="repeat" description="ARM" evidence="2">
    <location>
        <begin position="559"/>
        <end position="603"/>
    </location>
</feature>
<protein>
    <submittedName>
        <fullName evidence="4">Uncharacterized protein</fullName>
    </submittedName>
</protein>
<dbReference type="Gene3D" id="1.25.10.10">
    <property type="entry name" value="Leucine-rich Repeat Variant"/>
    <property type="match status" value="1"/>
</dbReference>
<dbReference type="SMART" id="SM00185">
    <property type="entry name" value="ARM"/>
    <property type="match status" value="3"/>
</dbReference>
<feature type="compositionally biased region" description="Low complexity" evidence="3">
    <location>
        <begin position="215"/>
        <end position="229"/>
    </location>
</feature>
<evidence type="ECO:0000313" key="5">
    <source>
        <dbReference type="Proteomes" id="UP000626109"/>
    </source>
</evidence>
<dbReference type="PROSITE" id="PS50176">
    <property type="entry name" value="ARM_REPEAT"/>
    <property type="match status" value="2"/>
</dbReference>
<feature type="compositionally biased region" description="Low complexity" evidence="3">
    <location>
        <begin position="141"/>
        <end position="157"/>
    </location>
</feature>
<name>A0A813K2E6_POLGL</name>
<feature type="compositionally biased region" description="Acidic residues" evidence="3">
    <location>
        <begin position="246"/>
        <end position="258"/>
    </location>
</feature>
<keyword evidence="1" id="KW-0677">Repeat</keyword>
<sequence length="678" mass="72518">EDQDKERRRERSLSSDNLCREEAQDKEILRSEELPSEAKQEAAVLGVVNNDSNEALVKPCLELTQSSGEVVPRVASAGGWGDFDFDDVGEDDQAPVQHSEEAPAFQPAVAEEDSRAPNELVSDPSADQASSLRSEEIAPQLSALGEGSAEAESEPSPWVVLSPNHQGASEATPATDAAGAVAADETETEEPHQAVNGPAGDDPFGASNEFDELLALDAALAAPPATADAPDVDREGGPALDLQAEPAEDEAEPAEDQADVNAMNNSDHTRRHSDGADGEISRLQQESEDLRQRLRASEDFAASQQDELGSLRSRVPQLEAQLLELQRSMASREEELAARLEAEAAQRQHAEAELAEARSQADQRTAELLQQIESLASAPQFPPREEVTAPQVEGSEEFNLPDFVWSCGNSEVMAFVQKIMEENAALRKNGPSADDEAARRYQPTGEPFDASEASADAAIAFAATVGENDGHQIAPLLLLLKQYAGLVEVCSQVCAALENLTFTDVENRRSIVKQGGVESILDMLRSNEDADAVLLRPAVDALWNITFDDEAVERATDAAAIELLASVMSKQTGSAELQGGACAVLLNLAVKDQNRWKIVQSGGVSLVAAAMQRHSTCEEVLEQGCQALYMLAYHQDLRPSVLAGKGGDAAALAASYPVTSGSGRTQKWGRWLQEVLAC</sequence>
<evidence type="ECO:0000256" key="1">
    <source>
        <dbReference type="ARBA" id="ARBA00022737"/>
    </source>
</evidence>
<evidence type="ECO:0000313" key="4">
    <source>
        <dbReference type="EMBL" id="CAE8693074.1"/>
    </source>
</evidence>
<feature type="compositionally biased region" description="Low complexity" evidence="3">
    <location>
        <begin position="167"/>
        <end position="183"/>
    </location>
</feature>
<gene>
    <name evidence="4" type="ORF">PGLA2088_LOCUS28198</name>
</gene>
<feature type="region of interest" description="Disordered" evidence="3">
    <location>
        <begin position="428"/>
        <end position="449"/>
    </location>
</feature>
<feature type="region of interest" description="Disordered" evidence="3">
    <location>
        <begin position="74"/>
        <end position="314"/>
    </location>
</feature>
<feature type="compositionally biased region" description="Acidic residues" evidence="3">
    <location>
        <begin position="83"/>
        <end position="93"/>
    </location>
</feature>
<dbReference type="AlphaFoldDB" id="A0A813K2E6"/>
<dbReference type="InterPro" id="IPR011989">
    <property type="entry name" value="ARM-like"/>
</dbReference>
<comment type="caution">
    <text evidence="4">The sequence shown here is derived from an EMBL/GenBank/DDBJ whole genome shotgun (WGS) entry which is preliminary data.</text>
</comment>
<proteinExistence type="predicted"/>
<dbReference type="InterPro" id="IPR016024">
    <property type="entry name" value="ARM-type_fold"/>
</dbReference>
<evidence type="ECO:0000256" key="3">
    <source>
        <dbReference type="SAM" id="MobiDB-lite"/>
    </source>
</evidence>
<feature type="repeat" description="ARM" evidence="2">
    <location>
        <begin position="515"/>
        <end position="560"/>
    </location>
</feature>
<evidence type="ECO:0000256" key="2">
    <source>
        <dbReference type="PROSITE-ProRule" id="PRU00259"/>
    </source>
</evidence>
<dbReference type="PANTHER" id="PTHR22895:SF0">
    <property type="entry name" value="ARMADILLO REPEAT-CONTAINING PROTEIN 6"/>
    <property type="match status" value="1"/>
</dbReference>
<dbReference type="EMBL" id="CAJNNW010027772">
    <property type="protein sequence ID" value="CAE8693074.1"/>
    <property type="molecule type" value="Genomic_DNA"/>
</dbReference>
<feature type="region of interest" description="Disordered" evidence="3">
    <location>
        <begin position="1"/>
        <end position="37"/>
    </location>
</feature>
<reference evidence="4" key="1">
    <citation type="submission" date="2021-02" db="EMBL/GenBank/DDBJ databases">
        <authorList>
            <person name="Dougan E. K."/>
            <person name="Rhodes N."/>
            <person name="Thang M."/>
            <person name="Chan C."/>
        </authorList>
    </citation>
    <scope>NUCLEOTIDE SEQUENCE</scope>
</reference>
<accession>A0A813K2E6</accession>
<dbReference type="SUPFAM" id="SSF48371">
    <property type="entry name" value="ARM repeat"/>
    <property type="match status" value="1"/>
</dbReference>
<organism evidence="4 5">
    <name type="scientific">Polarella glacialis</name>
    <name type="common">Dinoflagellate</name>
    <dbReference type="NCBI Taxonomy" id="89957"/>
    <lineage>
        <taxon>Eukaryota</taxon>
        <taxon>Sar</taxon>
        <taxon>Alveolata</taxon>
        <taxon>Dinophyceae</taxon>
        <taxon>Suessiales</taxon>
        <taxon>Suessiaceae</taxon>
        <taxon>Polarella</taxon>
    </lineage>
</organism>
<dbReference type="PANTHER" id="PTHR22895">
    <property type="entry name" value="ARMADILLO REPEAT-CONTAINING PROTEIN 6"/>
    <property type="match status" value="1"/>
</dbReference>